<feature type="transmembrane region" description="Helical" evidence="1">
    <location>
        <begin position="6"/>
        <end position="24"/>
    </location>
</feature>
<name>A0A5R8MBV5_9FLAO</name>
<proteinExistence type="predicted"/>
<organism evidence="2 3">
    <name type="scientific">Maribacter aurantiacus</name>
    <dbReference type="NCBI Taxonomy" id="1882343"/>
    <lineage>
        <taxon>Bacteria</taxon>
        <taxon>Pseudomonadati</taxon>
        <taxon>Bacteroidota</taxon>
        <taxon>Flavobacteriia</taxon>
        <taxon>Flavobacteriales</taxon>
        <taxon>Flavobacteriaceae</taxon>
        <taxon>Maribacter</taxon>
    </lineage>
</organism>
<keyword evidence="3" id="KW-1185">Reference proteome</keyword>
<dbReference type="RefSeq" id="WP_138257194.1">
    <property type="nucleotide sequence ID" value="NZ_VBUK01000001.1"/>
</dbReference>
<sequence length="519" mass="59642">MNFKKISVWLLGFLMLSIGLYFFAEWQMKKAIAEFLERKVPSHVQYSYDQLDISLIKGNLDFENPVVNNLGRQTSSCEISANMEKIAIKGFSYWRLFLKGEIHATEILLSKPNLTFKTCPADTTTASKRNTPIHLLKPISVNTITLKDGQMEIWDSNGEKQLLNVGTLDFEIKEVATDTEKIKDYIPMEFGEYQFSFNQISGPSGEYEEFEVGSYQMDNESIEIMELEFKTKYSRRELSEKISYERDHVSLKVPEIRIENHDLTFIDEVLELQMDTVVAYEPFLNVYRDKSLMENPKIRPLYSQLIRQLPIKLQIKGIELANGFLSYEEDAPNNVRPGVLTFENLGAHISNFSNTENEGETVDIRINANFMGNGELDLDWKFDVFDPKETFIISGGLSNMETSTLNDFLVPNARLRAQGTIDQMFFTLSGGDFMAQGDIKMNYEDFKLELLNKERSHVKKIMSFIGNLFINDGSKVDDDGYRHGTMEVERNRNKSFFNYLWVGLEDGLIDVVTGSGKRK</sequence>
<dbReference type="OrthoDB" id="1412480at2"/>
<keyword evidence="1" id="KW-0472">Membrane</keyword>
<keyword evidence="1" id="KW-0812">Transmembrane</keyword>
<dbReference type="Proteomes" id="UP000308382">
    <property type="component" value="Unassembled WGS sequence"/>
</dbReference>
<dbReference type="AlphaFoldDB" id="A0A5R8MBV5"/>
<dbReference type="EMBL" id="VBUK01000001">
    <property type="protein sequence ID" value="TLF47051.1"/>
    <property type="molecule type" value="Genomic_DNA"/>
</dbReference>
<evidence type="ECO:0000256" key="1">
    <source>
        <dbReference type="SAM" id="Phobius"/>
    </source>
</evidence>
<comment type="caution">
    <text evidence="2">The sequence shown here is derived from an EMBL/GenBank/DDBJ whole genome shotgun (WGS) entry which is preliminary data.</text>
</comment>
<evidence type="ECO:0000313" key="2">
    <source>
        <dbReference type="EMBL" id="TLF47051.1"/>
    </source>
</evidence>
<protein>
    <submittedName>
        <fullName evidence="2">DUF748 domain-containing protein</fullName>
    </submittedName>
</protein>
<accession>A0A5R8MBV5</accession>
<keyword evidence="1" id="KW-1133">Transmembrane helix</keyword>
<gene>
    <name evidence="2" type="ORF">FEK29_04615</name>
</gene>
<reference evidence="2 3" key="1">
    <citation type="journal article" date="2017" name="Int. J. Syst. Evol. Microbiol.">
        <title>Maripseudobacter aurantiacus gen. nov., sp. nov., a novel member of the family Flavobacteriaceae isolated from a sedimentation basin.</title>
        <authorList>
            <person name="Chen C."/>
            <person name="Su Y."/>
            <person name="Tao T."/>
            <person name="Fu G."/>
            <person name="Zhang C."/>
            <person name="Sun C."/>
            <person name="Zhang X."/>
            <person name="Wu M."/>
        </authorList>
    </citation>
    <scope>NUCLEOTIDE SEQUENCE [LARGE SCALE GENOMIC DNA]</scope>
    <source>
        <strain evidence="3">CDA4</strain>
    </source>
</reference>
<evidence type="ECO:0000313" key="3">
    <source>
        <dbReference type="Proteomes" id="UP000308382"/>
    </source>
</evidence>